<dbReference type="AlphaFoldDB" id="A0A0B3VKS5"/>
<protein>
    <submittedName>
        <fullName evidence="1">Uncharacterized protein</fullName>
    </submittedName>
</protein>
<evidence type="ECO:0000313" key="2">
    <source>
        <dbReference type="Proteomes" id="UP000031189"/>
    </source>
</evidence>
<comment type="caution">
    <text evidence="1">The sequence shown here is derived from an EMBL/GenBank/DDBJ whole genome shotgun (WGS) entry which is preliminary data.</text>
</comment>
<keyword evidence="2" id="KW-1185">Reference proteome</keyword>
<gene>
    <name evidence="1" type="ORF">QX51_08545</name>
</gene>
<proteinExistence type="predicted"/>
<dbReference type="RefSeq" id="WP_039679494.1">
    <property type="nucleotide sequence ID" value="NZ_JAWGXO010000016.1"/>
</dbReference>
<reference evidence="1 2" key="1">
    <citation type="submission" date="2014-12" db="EMBL/GenBank/DDBJ databases">
        <title>Draft genome sequence of Terrisporobacter sp. 08-306576, isolated from the blood culture of a bacteremia patient.</title>
        <authorList>
            <person name="Lund L.C."/>
            <person name="Sydenham T.V."/>
            <person name="Hogh S.V."/>
            <person name="Skov M.N."/>
            <person name="Kemp M."/>
            <person name="Justesen U.S."/>
        </authorList>
    </citation>
    <scope>NUCLEOTIDE SEQUENCE [LARGE SCALE GENOMIC DNA]</scope>
    <source>
        <strain evidence="1 2">08-306576</strain>
    </source>
</reference>
<dbReference type="EMBL" id="JWHR01000077">
    <property type="protein sequence ID" value="KHS57386.1"/>
    <property type="molecule type" value="Genomic_DNA"/>
</dbReference>
<name>A0A0B3VKS5_9FIRM</name>
<dbReference type="OrthoDB" id="1691135at2"/>
<sequence length="136" mass="16291">MKYKVNIKDTQSYLDMYNKPCKCIWCKNYLKTFTSIYPEAVEVLNKLGVRVEYPLEIIDCFWNDREDKRCYESYYSIKGELFEDKTVIYDKDVVITLYQSDTDEPIYSNTGMEKPYFILKIANIELPWVLDKIPED</sequence>
<dbReference type="Proteomes" id="UP000031189">
    <property type="component" value="Unassembled WGS sequence"/>
</dbReference>
<evidence type="ECO:0000313" key="1">
    <source>
        <dbReference type="EMBL" id="KHS57386.1"/>
    </source>
</evidence>
<organism evidence="1 2">
    <name type="scientific">Terrisporobacter othiniensis</name>
    <dbReference type="NCBI Taxonomy" id="1577792"/>
    <lineage>
        <taxon>Bacteria</taxon>
        <taxon>Bacillati</taxon>
        <taxon>Bacillota</taxon>
        <taxon>Clostridia</taxon>
        <taxon>Peptostreptococcales</taxon>
        <taxon>Peptostreptococcaceae</taxon>
        <taxon>Terrisporobacter</taxon>
    </lineage>
</organism>
<accession>A0A0B3VKS5</accession>